<evidence type="ECO:0000256" key="3">
    <source>
        <dbReference type="ARBA" id="ARBA00023015"/>
    </source>
</evidence>
<dbReference type="SMART" id="SM01134">
    <property type="entry name" value="DeoRC"/>
    <property type="match status" value="1"/>
</dbReference>
<gene>
    <name evidence="8" type="ORF">HNR67_004837</name>
</gene>
<dbReference type="AlphaFoldDB" id="A0A7W7CCS2"/>
<dbReference type="InterPro" id="IPR018356">
    <property type="entry name" value="Tscrpt_reg_HTH_DeoR_CS"/>
</dbReference>
<dbReference type="InterPro" id="IPR001034">
    <property type="entry name" value="DeoR_HTH"/>
</dbReference>
<dbReference type="PANTHER" id="PTHR30363">
    <property type="entry name" value="HTH-TYPE TRANSCRIPTIONAL REGULATOR SRLR-RELATED"/>
    <property type="match status" value="1"/>
</dbReference>
<dbReference type="InterPro" id="IPR050313">
    <property type="entry name" value="Carb_Metab_HTH_regulators"/>
</dbReference>
<evidence type="ECO:0000313" key="9">
    <source>
        <dbReference type="Proteomes" id="UP000533598"/>
    </source>
</evidence>
<keyword evidence="4" id="KW-0238">DNA-binding</keyword>
<evidence type="ECO:0000256" key="4">
    <source>
        <dbReference type="ARBA" id="ARBA00023125"/>
    </source>
</evidence>
<comment type="caution">
    <text evidence="8">The sequence shown here is derived from an EMBL/GenBank/DDBJ whole genome shotgun (WGS) entry which is preliminary data.</text>
</comment>
<organism evidence="8 9">
    <name type="scientific">Crossiella cryophila</name>
    <dbReference type="NCBI Taxonomy" id="43355"/>
    <lineage>
        <taxon>Bacteria</taxon>
        <taxon>Bacillati</taxon>
        <taxon>Actinomycetota</taxon>
        <taxon>Actinomycetes</taxon>
        <taxon>Pseudonocardiales</taxon>
        <taxon>Pseudonocardiaceae</taxon>
        <taxon>Crossiella</taxon>
    </lineage>
</organism>
<evidence type="ECO:0000256" key="6">
    <source>
        <dbReference type="ARBA" id="ARBA00024937"/>
    </source>
</evidence>
<keyword evidence="5" id="KW-0804">Transcription</keyword>
<dbReference type="Gene3D" id="1.10.10.10">
    <property type="entry name" value="Winged helix-like DNA-binding domain superfamily/Winged helix DNA-binding domain"/>
    <property type="match status" value="1"/>
</dbReference>
<dbReference type="InterPro" id="IPR036388">
    <property type="entry name" value="WH-like_DNA-bd_sf"/>
</dbReference>
<dbReference type="SUPFAM" id="SSF100950">
    <property type="entry name" value="NagB/RpiA/CoA transferase-like"/>
    <property type="match status" value="1"/>
</dbReference>
<dbReference type="PROSITE" id="PS00894">
    <property type="entry name" value="HTH_DEOR_1"/>
    <property type="match status" value="1"/>
</dbReference>
<dbReference type="PROSITE" id="PS51000">
    <property type="entry name" value="HTH_DEOR_2"/>
    <property type="match status" value="1"/>
</dbReference>
<dbReference type="InterPro" id="IPR036390">
    <property type="entry name" value="WH_DNA-bd_sf"/>
</dbReference>
<keyword evidence="9" id="KW-1185">Reference proteome</keyword>
<protein>
    <recommendedName>
        <fullName evidence="1">Lactose phosphotransferase system repressor</fullName>
    </recommendedName>
</protein>
<feature type="domain" description="HTH deoR-type" evidence="7">
    <location>
        <begin position="3"/>
        <end position="58"/>
    </location>
</feature>
<evidence type="ECO:0000313" key="8">
    <source>
        <dbReference type="EMBL" id="MBB4678719.1"/>
    </source>
</evidence>
<reference evidence="8 9" key="1">
    <citation type="submission" date="2020-08" db="EMBL/GenBank/DDBJ databases">
        <title>Sequencing the genomes of 1000 actinobacteria strains.</title>
        <authorList>
            <person name="Klenk H.-P."/>
        </authorList>
    </citation>
    <scope>NUCLEOTIDE SEQUENCE [LARGE SCALE GENOMIC DNA]</scope>
    <source>
        <strain evidence="8 9">DSM 44230</strain>
    </source>
</reference>
<dbReference type="Pfam" id="PF08220">
    <property type="entry name" value="HTH_DeoR"/>
    <property type="match status" value="1"/>
</dbReference>
<evidence type="ECO:0000256" key="1">
    <source>
        <dbReference type="ARBA" id="ARBA00021390"/>
    </source>
</evidence>
<name>A0A7W7CCS2_9PSEU</name>
<keyword evidence="3" id="KW-0805">Transcription regulation</keyword>
<dbReference type="EMBL" id="JACHMH010000001">
    <property type="protein sequence ID" value="MBB4678719.1"/>
    <property type="molecule type" value="Genomic_DNA"/>
</dbReference>
<comment type="function">
    <text evidence="6">Repressor of the lactose catabolism operon. Galactose-6-phosphate is the inducer.</text>
</comment>
<dbReference type="Proteomes" id="UP000533598">
    <property type="component" value="Unassembled WGS sequence"/>
</dbReference>
<evidence type="ECO:0000259" key="7">
    <source>
        <dbReference type="PROSITE" id="PS51000"/>
    </source>
</evidence>
<evidence type="ECO:0000256" key="5">
    <source>
        <dbReference type="ARBA" id="ARBA00023163"/>
    </source>
</evidence>
<dbReference type="Pfam" id="PF00455">
    <property type="entry name" value="DeoRC"/>
    <property type="match status" value="1"/>
</dbReference>
<proteinExistence type="predicted"/>
<accession>A0A7W7CCS2</accession>
<dbReference type="RefSeq" id="WP_185004556.1">
    <property type="nucleotide sequence ID" value="NZ_BAAAUI010000010.1"/>
</dbReference>
<keyword evidence="2" id="KW-0678">Repressor</keyword>
<sequence>MQAGERQQAILQLLNARGRLTIAELSTRMSVSDMTIRRDLAQLESDGLLSRTHGGAIRLQSGSFEPPLALRTRLHAEAKRAIAAEVAGELVDGQTLVLDGGSTGMAIAEALLGRRLTVCALNLRVADILAASAQTTVMVPGGRIRPEEHSFIGPSAERTLADHRFDTFVMTVSALDVTAGLTEWNVEDAAVKRAALASSGRCLVACDSSKFGQTAFARIGGLDAADLIVTDAALDAEAGQAVQAGGTLLRLA</sequence>
<dbReference type="GO" id="GO:0003677">
    <property type="term" value="F:DNA binding"/>
    <property type="evidence" value="ECO:0007669"/>
    <property type="project" value="UniProtKB-KW"/>
</dbReference>
<dbReference type="PRINTS" id="PR00037">
    <property type="entry name" value="HTHLACR"/>
</dbReference>
<dbReference type="GO" id="GO:0003700">
    <property type="term" value="F:DNA-binding transcription factor activity"/>
    <property type="evidence" value="ECO:0007669"/>
    <property type="project" value="InterPro"/>
</dbReference>
<dbReference type="PANTHER" id="PTHR30363:SF4">
    <property type="entry name" value="GLYCEROL-3-PHOSPHATE REGULON REPRESSOR"/>
    <property type="match status" value="1"/>
</dbReference>
<dbReference type="SMART" id="SM00420">
    <property type="entry name" value="HTH_DEOR"/>
    <property type="match status" value="1"/>
</dbReference>
<dbReference type="InterPro" id="IPR037171">
    <property type="entry name" value="NagB/RpiA_transferase-like"/>
</dbReference>
<dbReference type="InterPro" id="IPR014036">
    <property type="entry name" value="DeoR-like_C"/>
</dbReference>
<evidence type="ECO:0000256" key="2">
    <source>
        <dbReference type="ARBA" id="ARBA00022491"/>
    </source>
</evidence>
<dbReference type="SUPFAM" id="SSF46785">
    <property type="entry name" value="Winged helix' DNA-binding domain"/>
    <property type="match status" value="1"/>
</dbReference>